<evidence type="ECO:0000313" key="3">
    <source>
        <dbReference type="Proteomes" id="UP000019322"/>
    </source>
</evidence>
<feature type="coiled-coil region" evidence="1">
    <location>
        <begin position="99"/>
        <end position="140"/>
    </location>
</feature>
<gene>
    <name evidence="2" type="ORF">SMUL_1779</name>
</gene>
<dbReference type="RefSeq" id="WP_025344905.1">
    <property type="nucleotide sequence ID" value="NZ_CP007201.1"/>
</dbReference>
<protein>
    <submittedName>
        <fullName evidence="2">Uncharacterized protein</fullName>
    </submittedName>
</protein>
<name>A0AA86AM90_SULMK</name>
<reference evidence="2 3" key="1">
    <citation type="journal article" date="2014" name="Environ. Microbiol.">
        <title>Insights into organohalide respiration and the versatile catabolism of Sulfurospirillum multivorans gained from comparative genomics and physiological studies.</title>
        <authorList>
            <person name="Goris T."/>
            <person name="Schubert T."/>
            <person name="Gadkari J."/>
            <person name="Wubet T."/>
            <person name="Tarkka M."/>
            <person name="Buscot F."/>
            <person name="Adrian L."/>
            <person name="Diekert G."/>
        </authorList>
    </citation>
    <scope>NUCLEOTIDE SEQUENCE [LARGE SCALE GENOMIC DNA]</scope>
    <source>
        <strain evidence="3">DM 12446 / JCM 15788 / NBRC 109480</strain>
    </source>
</reference>
<sequence length="164" mass="19283">MIKKRGNPNLNQHAHEKKENTISLIRQAILLLEENFEIKTIQAVSAKTKEIDPRKKGVSEAAFRNKELEHIQSLMIELRIGKYESLSVTSTELEIAEQLFQVKKEIKKKDEELQKIKDQKKKLSRKIETLTIENEELRVVIYEIEMKAKMKKNIQFENNINLLK</sequence>
<organism evidence="2 3">
    <name type="scientific">Sulfurospirillum multivorans (strain DM 12446 / JCM 15788 / NBRC 109480)</name>
    <dbReference type="NCBI Taxonomy" id="1150621"/>
    <lineage>
        <taxon>Bacteria</taxon>
        <taxon>Pseudomonadati</taxon>
        <taxon>Campylobacterota</taxon>
        <taxon>Epsilonproteobacteria</taxon>
        <taxon>Campylobacterales</taxon>
        <taxon>Sulfurospirillaceae</taxon>
        <taxon>Sulfurospirillum</taxon>
    </lineage>
</organism>
<evidence type="ECO:0000256" key="1">
    <source>
        <dbReference type="SAM" id="Coils"/>
    </source>
</evidence>
<evidence type="ECO:0000313" key="2">
    <source>
        <dbReference type="EMBL" id="AHJ13034.1"/>
    </source>
</evidence>
<dbReference type="AlphaFoldDB" id="A0AA86AM90"/>
<accession>A0AA86AM90</accession>
<keyword evidence="1" id="KW-0175">Coiled coil</keyword>
<dbReference type="EMBL" id="CP007201">
    <property type="protein sequence ID" value="AHJ13034.1"/>
    <property type="molecule type" value="Genomic_DNA"/>
</dbReference>
<dbReference type="Proteomes" id="UP000019322">
    <property type="component" value="Chromosome"/>
</dbReference>
<proteinExistence type="predicted"/>
<dbReference type="KEGG" id="smul:SMUL_1779"/>